<evidence type="ECO:0000313" key="3">
    <source>
        <dbReference type="Proteomes" id="UP000052943"/>
    </source>
</evidence>
<gene>
    <name evidence="2" type="ORF">AM587_10010611</name>
</gene>
<dbReference type="EMBL" id="LNFO01000162">
    <property type="protein sequence ID" value="KUG01885.1"/>
    <property type="molecule type" value="Genomic_DNA"/>
</dbReference>
<dbReference type="OrthoDB" id="145880at2759"/>
<dbReference type="AlphaFoldDB" id="A0A0W8E0B5"/>
<protein>
    <recommendedName>
        <fullName evidence="4">RxLR effector protein</fullName>
    </recommendedName>
</protein>
<feature type="signal peptide" evidence="1">
    <location>
        <begin position="1"/>
        <end position="20"/>
    </location>
</feature>
<keyword evidence="1" id="KW-0732">Signal</keyword>
<reference evidence="2 3" key="1">
    <citation type="submission" date="2015-11" db="EMBL/GenBank/DDBJ databases">
        <title>Genomes and virulence difference between two physiological races of Phytophthora nicotianae.</title>
        <authorList>
            <person name="Liu H."/>
            <person name="Ma X."/>
            <person name="Yu H."/>
            <person name="Fang D."/>
            <person name="Li Y."/>
            <person name="Wang X."/>
            <person name="Wang W."/>
            <person name="Dong Y."/>
            <person name="Xiao B."/>
        </authorList>
    </citation>
    <scope>NUCLEOTIDE SEQUENCE [LARGE SCALE GENOMIC DNA]</scope>
    <source>
        <strain evidence="3">race 0</strain>
    </source>
</reference>
<evidence type="ECO:0008006" key="4">
    <source>
        <dbReference type="Google" id="ProtNLM"/>
    </source>
</evidence>
<evidence type="ECO:0000256" key="1">
    <source>
        <dbReference type="SAM" id="SignalP"/>
    </source>
</evidence>
<feature type="chain" id="PRO_5006942161" description="RxLR effector protein" evidence="1">
    <location>
        <begin position="21"/>
        <end position="321"/>
    </location>
</feature>
<name>A0A0W8E0B5_PHYNI</name>
<accession>A0A0W8E0B5</accession>
<organism evidence="2 3">
    <name type="scientific">Phytophthora nicotianae</name>
    <name type="common">Potato buckeye rot agent</name>
    <name type="synonym">Phytophthora parasitica</name>
    <dbReference type="NCBI Taxonomy" id="4792"/>
    <lineage>
        <taxon>Eukaryota</taxon>
        <taxon>Sar</taxon>
        <taxon>Stramenopiles</taxon>
        <taxon>Oomycota</taxon>
        <taxon>Peronosporomycetes</taxon>
        <taxon>Peronosporales</taxon>
        <taxon>Peronosporaceae</taxon>
        <taxon>Phytophthora</taxon>
    </lineage>
</organism>
<dbReference type="Proteomes" id="UP000052943">
    <property type="component" value="Unassembled WGS sequence"/>
</dbReference>
<evidence type="ECO:0000313" key="2">
    <source>
        <dbReference type="EMBL" id="KUG01885.1"/>
    </source>
</evidence>
<proteinExistence type="predicted"/>
<comment type="caution">
    <text evidence="2">The sequence shown here is derived from an EMBL/GenBank/DDBJ whole genome shotgun (WGS) entry which is preliminary data.</text>
</comment>
<sequence>MTRFCLLLFAVLTIVSNASAALVVAKANAIKWPGDRLLADSESTTSVKKRSLRSVNTPDDSERTVASEVAMLGKSKGVVDDVFKLLNLNTVLDDLLSHANWGAWVKYVEDSIPQNHRKDVLLETLLKHYDDQHTLSMLTKAMEDPSTTEIATALESHLSQAIKNQVNIWKDKRLGPGDVLKAFPAGEYASLDDIVGSNFLNSWVRYVDNVAPDADKVSEILTPLISRFGTDGVMNAIASSSAAQSKSLEDLLFKNWLGGPRVQSRTVEIVKRFVRSAFGNNVPKRVDDIVARYAVRYEKEGKTANDILRNIEATIARTATL</sequence>